<sequence>MKHIIQFSITKEDNIYTASGVDVPIVTEGKTFEELQDNICDAVKLYFEDEDPAELGFASSPAVLTNFELTSVAYGRKA</sequence>
<protein>
    <recommendedName>
        <fullName evidence="3">Type II toxin-antitoxin system HicB family antitoxin</fullName>
    </recommendedName>
</protein>
<dbReference type="Proteomes" id="UP000177565">
    <property type="component" value="Unassembled WGS sequence"/>
</dbReference>
<dbReference type="AlphaFoldDB" id="A0A1G2MU03"/>
<organism evidence="1 2">
    <name type="scientific">Candidatus Taylorbacteria bacterium RIFCSPHIGHO2_02_FULL_46_13</name>
    <dbReference type="NCBI Taxonomy" id="1802312"/>
    <lineage>
        <taxon>Bacteria</taxon>
        <taxon>Candidatus Tayloriibacteriota</taxon>
    </lineage>
</organism>
<accession>A0A1G2MU03</accession>
<dbReference type="STRING" id="1802312.A3C06_00600"/>
<comment type="caution">
    <text evidence="1">The sequence shown here is derived from an EMBL/GenBank/DDBJ whole genome shotgun (WGS) entry which is preliminary data.</text>
</comment>
<gene>
    <name evidence="1" type="ORF">A3C06_00600</name>
</gene>
<dbReference type="EMBL" id="MHRQ01000006">
    <property type="protein sequence ID" value="OHA27335.1"/>
    <property type="molecule type" value="Genomic_DNA"/>
</dbReference>
<evidence type="ECO:0008006" key="3">
    <source>
        <dbReference type="Google" id="ProtNLM"/>
    </source>
</evidence>
<evidence type="ECO:0000313" key="1">
    <source>
        <dbReference type="EMBL" id="OHA27335.1"/>
    </source>
</evidence>
<proteinExistence type="predicted"/>
<dbReference type="InterPro" id="IPR035069">
    <property type="entry name" value="TTHA1013/TTHA0281-like"/>
</dbReference>
<reference evidence="1 2" key="1">
    <citation type="journal article" date="2016" name="Nat. Commun.">
        <title>Thousands of microbial genomes shed light on interconnected biogeochemical processes in an aquifer system.</title>
        <authorList>
            <person name="Anantharaman K."/>
            <person name="Brown C.T."/>
            <person name="Hug L.A."/>
            <person name="Sharon I."/>
            <person name="Castelle C.J."/>
            <person name="Probst A.J."/>
            <person name="Thomas B.C."/>
            <person name="Singh A."/>
            <person name="Wilkins M.J."/>
            <person name="Karaoz U."/>
            <person name="Brodie E.L."/>
            <person name="Williams K.H."/>
            <person name="Hubbard S.S."/>
            <person name="Banfield J.F."/>
        </authorList>
    </citation>
    <scope>NUCLEOTIDE SEQUENCE [LARGE SCALE GENOMIC DNA]</scope>
</reference>
<dbReference type="SUPFAM" id="SSF143100">
    <property type="entry name" value="TTHA1013/TTHA0281-like"/>
    <property type="match status" value="1"/>
</dbReference>
<evidence type="ECO:0000313" key="2">
    <source>
        <dbReference type="Proteomes" id="UP000177565"/>
    </source>
</evidence>
<name>A0A1G2MU03_9BACT</name>
<dbReference type="Gene3D" id="3.30.160.250">
    <property type="match status" value="1"/>
</dbReference>